<protein>
    <submittedName>
        <fullName evidence="4">PXA domain-containing protein</fullName>
    </submittedName>
</protein>
<dbReference type="Pfam" id="PF02194">
    <property type="entry name" value="PXA"/>
    <property type="match status" value="1"/>
</dbReference>
<dbReference type="Gene3D" id="3.30.1520.10">
    <property type="entry name" value="Phox-like domain"/>
    <property type="match status" value="1"/>
</dbReference>
<gene>
    <name evidence="4" type="ORF">BDV25DRAFT_167028</name>
</gene>
<dbReference type="InterPro" id="IPR013937">
    <property type="entry name" value="Sorting_nexin_C"/>
</dbReference>
<dbReference type="Pfam" id="PF00787">
    <property type="entry name" value="PX"/>
    <property type="match status" value="1"/>
</dbReference>
<dbReference type="OrthoDB" id="41200at2759"/>
<evidence type="ECO:0000259" key="3">
    <source>
        <dbReference type="PROSITE" id="PS51207"/>
    </source>
</evidence>
<dbReference type="PROSITE" id="PS51207">
    <property type="entry name" value="PXA"/>
    <property type="match status" value="1"/>
</dbReference>
<keyword evidence="5" id="KW-1185">Reference proteome</keyword>
<dbReference type="PANTHER" id="PTHR22775">
    <property type="entry name" value="SORTING NEXIN"/>
    <property type="match status" value="1"/>
</dbReference>
<dbReference type="GO" id="GO:0035091">
    <property type="term" value="F:phosphatidylinositol binding"/>
    <property type="evidence" value="ECO:0007669"/>
    <property type="project" value="InterPro"/>
</dbReference>
<accession>A0A5N6TDJ9</accession>
<reference evidence="4 5" key="1">
    <citation type="submission" date="2019-04" db="EMBL/GenBank/DDBJ databases">
        <title>Friends and foes A comparative genomics study of 23 Aspergillus species from section Flavi.</title>
        <authorList>
            <consortium name="DOE Joint Genome Institute"/>
            <person name="Kjaerbolling I."/>
            <person name="Vesth T."/>
            <person name="Frisvad J.C."/>
            <person name="Nybo J.L."/>
            <person name="Theobald S."/>
            <person name="Kildgaard S."/>
            <person name="Isbrandt T."/>
            <person name="Kuo A."/>
            <person name="Sato A."/>
            <person name="Lyhne E.K."/>
            <person name="Kogle M.E."/>
            <person name="Wiebenga A."/>
            <person name="Kun R.S."/>
            <person name="Lubbers R.J."/>
            <person name="Makela M.R."/>
            <person name="Barry K."/>
            <person name="Chovatia M."/>
            <person name="Clum A."/>
            <person name="Daum C."/>
            <person name="Haridas S."/>
            <person name="He G."/>
            <person name="LaButti K."/>
            <person name="Lipzen A."/>
            <person name="Mondo S."/>
            <person name="Riley R."/>
            <person name="Salamov A."/>
            <person name="Simmons B.A."/>
            <person name="Magnuson J.K."/>
            <person name="Henrissat B."/>
            <person name="Mortensen U.H."/>
            <person name="Larsen T.O."/>
            <person name="Devries R.P."/>
            <person name="Grigoriev I.V."/>
            <person name="Machida M."/>
            <person name="Baker S.E."/>
            <person name="Andersen M.R."/>
        </authorList>
    </citation>
    <scope>NUCLEOTIDE SEQUENCE [LARGE SCALE GENOMIC DNA]</scope>
    <source>
        <strain evidence="4 5">IBT 18842</strain>
    </source>
</reference>
<comment type="similarity">
    <text evidence="1">Belongs to the sorting nexin family.</text>
</comment>
<evidence type="ECO:0000313" key="5">
    <source>
        <dbReference type="Proteomes" id="UP000325780"/>
    </source>
</evidence>
<feature type="domain" description="PXA" evidence="3">
    <location>
        <begin position="165"/>
        <end position="346"/>
    </location>
</feature>
<dbReference type="EMBL" id="ML742555">
    <property type="protein sequence ID" value="KAE8144357.1"/>
    <property type="molecule type" value="Genomic_DNA"/>
</dbReference>
<evidence type="ECO:0000313" key="4">
    <source>
        <dbReference type="EMBL" id="KAE8144357.1"/>
    </source>
</evidence>
<dbReference type="Proteomes" id="UP000325780">
    <property type="component" value="Unassembled WGS sequence"/>
</dbReference>
<dbReference type="CDD" id="cd06093">
    <property type="entry name" value="PX_domain"/>
    <property type="match status" value="1"/>
</dbReference>
<dbReference type="PANTHER" id="PTHR22775:SF47">
    <property type="entry name" value="MEIOTICALLY UP-REGULATED GENE 122 PROTEIN"/>
    <property type="match status" value="1"/>
</dbReference>
<dbReference type="InterPro" id="IPR003114">
    <property type="entry name" value="Phox_assoc"/>
</dbReference>
<dbReference type="InterPro" id="IPR001683">
    <property type="entry name" value="PX_dom"/>
</dbReference>
<proteinExistence type="inferred from homology"/>
<sequence length="998" mass="110071">MNTNCGKANSQSNEIRPSNKINVVTCPTPHLAQVGNHEPNVIAPPKEYTAFILNFLSTCSNEALLGVLACLVGATYILLGRLGLILIGLASGIALHASWEGSGMQRTSALLGIRIPNTRRNSALDVSQRLLDWPKHTQRVVESNQYDLQETQIGNMEEVEYSSFRPQTALALRSLTDAAMRNYVNHWYEQIAPSETSFPLSCRRVISGFITSASTHLVRKRAADTFLEFLTNSASISIVFLNQLSTAFESAGPSTTPEQAVHRYLELSPESSLANVLSDKQQRKKLNLIADDILSNFLDAKDYAFPPLRHLLRETLAGAVLESAISSLARPEFINGWIIHLFKEGESEIMSAIDAGVEGAKSQDMTETKKSSELDNDFQVFTKGTAPETKHFSRPLEQEPALTDKATEAAIMEAKRLSAMIAAQDLLQDNAKETESKNSEELAVFNIETLARADEDSGMPEDCTTHSIKASDPNSEKCFETNTTSNRAFPDPLSHRPSSYLSESTVPTSLTLHRASVTIDASSDNGDKSLMRSRPTSNYLLQIEPASARCTGWMVFRKYADFESLHEALQTISRLNKLQQFAKDHPCLPHWKGQTQQNLAKDLQRYLQNALQYEPLAESERMKRFLEKDGRPGRESVRTPAKATFNFPNQVSLESVGKGVLDVLASAPRGVSGGGKAVFDGVTGVFGAVTNRKAPSKSVTYNSNNGMADSRLPCEEDYYKVKDIKDYQHEASLLSSGAAKNSISPETAFGETDEKSAEFCKEANAQGLAEITENTAIQLTLQPEPSTTSIPESDIYSFSGPQPSSHPPGKKELHRNERECMLDAERNDSRNFGHPITEEETRMAVELIFAVINELYTLSSAWNIRRTLLNAAKSYILRPGNPNLETIHGLLQESMIESNTSDEAIGFYINKLRENTLPTEAELRSWLPPPDDAEKDRLQRAARKAFVQKGLPQALTSVMGAVASREALEKIFDSLQVPIVAKGFVFSVMLQALKAVVL</sequence>
<feature type="region of interest" description="Disordered" evidence="2">
    <location>
        <begin position="455"/>
        <end position="502"/>
    </location>
</feature>
<dbReference type="AlphaFoldDB" id="A0A5N6TDJ9"/>
<dbReference type="SUPFAM" id="SSF64268">
    <property type="entry name" value="PX domain"/>
    <property type="match status" value="1"/>
</dbReference>
<name>A0A5N6TDJ9_ASPAV</name>
<evidence type="ECO:0000256" key="2">
    <source>
        <dbReference type="SAM" id="MobiDB-lite"/>
    </source>
</evidence>
<organism evidence="4 5">
    <name type="scientific">Aspergillus avenaceus</name>
    <dbReference type="NCBI Taxonomy" id="36643"/>
    <lineage>
        <taxon>Eukaryota</taxon>
        <taxon>Fungi</taxon>
        <taxon>Dikarya</taxon>
        <taxon>Ascomycota</taxon>
        <taxon>Pezizomycotina</taxon>
        <taxon>Eurotiomycetes</taxon>
        <taxon>Eurotiomycetidae</taxon>
        <taxon>Eurotiales</taxon>
        <taxon>Aspergillaceae</taxon>
        <taxon>Aspergillus</taxon>
        <taxon>Aspergillus subgen. Circumdati</taxon>
    </lineage>
</organism>
<dbReference type="InterPro" id="IPR036871">
    <property type="entry name" value="PX_dom_sf"/>
</dbReference>
<evidence type="ECO:0000256" key="1">
    <source>
        <dbReference type="ARBA" id="ARBA00010883"/>
    </source>
</evidence>
<dbReference type="Pfam" id="PF08628">
    <property type="entry name" value="Nexin_C"/>
    <property type="match status" value="1"/>
</dbReference>
<dbReference type="SMART" id="SM00313">
    <property type="entry name" value="PXA"/>
    <property type="match status" value="1"/>
</dbReference>